<dbReference type="Gene3D" id="2.160.20.10">
    <property type="entry name" value="Single-stranded right-handed beta-helix, Pectin lyase-like"/>
    <property type="match status" value="2"/>
</dbReference>
<dbReference type="KEGG" id="ipa:Isop_2244"/>
<evidence type="ECO:0000313" key="2">
    <source>
        <dbReference type="EMBL" id="ADV62822.1"/>
    </source>
</evidence>
<sequence>MCEATVEFSRSPRVGSGRIALATALALVWSGGSSWAAEPPGAVIAPDINHRFPKVEAVIDVTQPPYNAKGDGRTDDTAAIQRALDAMMGQHRILWFPQGIYLISATLTWSNRDSQGRNAYGFNWIQGQNPAKTILRLKQGTFTQPDRPQAMMWCGGFGSADWFHNYVQDLTFEVGPDNPGAIGLQFYTNNTGAARRLMIRSTDGQGRIGLDLAHRDMNGPLLVRDVRIEGFEVGIQTGATVNSQTFEAIDFIGQTRCGLLNQGQHVAIRRARFEGSATPVRVESPTVLLECHAAFVQGRQPRGGRPSPVSRESAVIEATTKALFVRDLESRGWRHPVALVTAEAPWGRPRLERGELAATKATRPFAEGSAASLRLPIEETPDVPWDDPETWAIVDRFGADPTGQRDSSQAIQKAIDSGASTVFLPGFYALDQPVVIRGKTRRFLGCGAWIDYNGRSQPDLIIADGDPQAPVVVVEHFAPINGGMRIETNRCVVLRGVESRRIELVRTNGLFLEDVCTDDLRLGAKDRVWARQLNIENEGTHLTNAGGTLWVLGYKTERGGTLLETTDGGQSEIFGTFSYTTTVGKLAPMFVTRDADVFAFLGEVCYNGDPFETLIRETRRGQVREVKRGQGQTLPYRSASIVSSRKD</sequence>
<gene>
    <name evidence="2" type="ordered locus">Isop_2244</name>
</gene>
<protein>
    <recommendedName>
        <fullName evidence="1">Rhamnogalacturonase A/B/Epimerase-like pectate lyase domain-containing protein</fullName>
    </recommendedName>
</protein>
<dbReference type="EMBL" id="CP002353">
    <property type="protein sequence ID" value="ADV62822.1"/>
    <property type="molecule type" value="Genomic_DNA"/>
</dbReference>
<dbReference type="eggNOG" id="COG5434">
    <property type="taxonomic scope" value="Bacteria"/>
</dbReference>
<feature type="domain" description="Rhamnogalacturonase A/B/Epimerase-like pectate lyase" evidence="1">
    <location>
        <begin position="66"/>
        <end position="246"/>
    </location>
</feature>
<accession>E8R5R5</accession>
<dbReference type="Proteomes" id="UP000008631">
    <property type="component" value="Chromosome"/>
</dbReference>
<dbReference type="AlphaFoldDB" id="E8R5R5"/>
<organism evidence="2 3">
    <name type="scientific">Isosphaera pallida (strain ATCC 43644 / DSM 9630 / IS1B)</name>
    <dbReference type="NCBI Taxonomy" id="575540"/>
    <lineage>
        <taxon>Bacteria</taxon>
        <taxon>Pseudomonadati</taxon>
        <taxon>Planctomycetota</taxon>
        <taxon>Planctomycetia</taxon>
        <taxon>Isosphaerales</taxon>
        <taxon>Isosphaeraceae</taxon>
        <taxon>Isosphaera</taxon>
    </lineage>
</organism>
<dbReference type="OrthoDB" id="2624869at2"/>
<evidence type="ECO:0000259" key="1">
    <source>
        <dbReference type="Pfam" id="PF12708"/>
    </source>
</evidence>
<proteinExistence type="predicted"/>
<evidence type="ECO:0000313" key="3">
    <source>
        <dbReference type="Proteomes" id="UP000008631"/>
    </source>
</evidence>
<dbReference type="SUPFAM" id="SSF51126">
    <property type="entry name" value="Pectin lyase-like"/>
    <property type="match status" value="2"/>
</dbReference>
<reference key="1">
    <citation type="submission" date="2010-11" db="EMBL/GenBank/DDBJ databases">
        <title>The complete sequence of chromosome of Isophaera pallida ATCC 43644.</title>
        <authorList>
            <consortium name="US DOE Joint Genome Institute (JGI-PGF)"/>
            <person name="Lucas S."/>
            <person name="Copeland A."/>
            <person name="Lapidus A."/>
            <person name="Bruce D."/>
            <person name="Goodwin L."/>
            <person name="Pitluck S."/>
            <person name="Kyrpides N."/>
            <person name="Mavromatis K."/>
            <person name="Pagani I."/>
            <person name="Ivanova N."/>
            <person name="Saunders E."/>
            <person name="Brettin T."/>
            <person name="Detter J.C."/>
            <person name="Han C."/>
            <person name="Tapia R."/>
            <person name="Land M."/>
            <person name="Hauser L."/>
            <person name="Markowitz V."/>
            <person name="Cheng J.-F."/>
            <person name="Hugenholtz P."/>
            <person name="Woyke T."/>
            <person name="Wu D."/>
            <person name="Eisen J.A."/>
        </authorList>
    </citation>
    <scope>NUCLEOTIDE SEQUENCE</scope>
    <source>
        <strain>ATCC 43644</strain>
    </source>
</reference>
<dbReference type="STRING" id="575540.Isop_2244"/>
<name>E8R5R5_ISOPI</name>
<dbReference type="InterPro" id="IPR012334">
    <property type="entry name" value="Pectin_lyas_fold"/>
</dbReference>
<keyword evidence="3" id="KW-1185">Reference proteome</keyword>
<reference evidence="2 3" key="2">
    <citation type="journal article" date="2011" name="Stand. Genomic Sci.">
        <title>Complete genome sequence of Isosphaera pallida type strain (IS1B).</title>
        <authorList>
            <consortium name="US DOE Joint Genome Institute (JGI-PGF)"/>
            <person name="Goker M."/>
            <person name="Cleland D."/>
            <person name="Saunders E."/>
            <person name="Lapidus A."/>
            <person name="Nolan M."/>
            <person name="Lucas S."/>
            <person name="Hammon N."/>
            <person name="Deshpande S."/>
            <person name="Cheng J.F."/>
            <person name="Tapia R."/>
            <person name="Han C."/>
            <person name="Goodwin L."/>
            <person name="Pitluck S."/>
            <person name="Liolios K."/>
            <person name="Pagani I."/>
            <person name="Ivanova N."/>
            <person name="Mavromatis K."/>
            <person name="Pati A."/>
            <person name="Chen A."/>
            <person name="Palaniappan K."/>
            <person name="Land M."/>
            <person name="Hauser L."/>
            <person name="Chang Y.J."/>
            <person name="Jeffries C.D."/>
            <person name="Detter J.C."/>
            <person name="Beck B."/>
            <person name="Woyke T."/>
            <person name="Bristow J."/>
            <person name="Eisen J.A."/>
            <person name="Markowitz V."/>
            <person name="Hugenholtz P."/>
            <person name="Kyrpides N.C."/>
            <person name="Klenk H.P."/>
        </authorList>
    </citation>
    <scope>NUCLEOTIDE SEQUENCE [LARGE SCALE GENOMIC DNA]</scope>
    <source>
        <strain evidence="3">ATCC 43644 / DSM 9630 / IS1B</strain>
    </source>
</reference>
<dbReference type="HOGENOM" id="CLU_014589_0_0_0"/>
<dbReference type="InterPro" id="IPR011050">
    <property type="entry name" value="Pectin_lyase_fold/virulence"/>
</dbReference>
<dbReference type="InterPro" id="IPR024535">
    <property type="entry name" value="RHGA/B-epi-like_pectate_lyase"/>
</dbReference>
<dbReference type="Pfam" id="PF12708">
    <property type="entry name" value="Pect-lyase_RHGA_epim"/>
    <property type="match status" value="1"/>
</dbReference>
<dbReference type="InParanoid" id="E8R5R5"/>